<keyword evidence="2" id="KW-1185">Reference proteome</keyword>
<dbReference type="PANTHER" id="PTHR35114">
    <property type="entry name" value="CYTOCHROME OXIDASE COMPLEX ASSEMBLY PROTEIN"/>
    <property type="match status" value="1"/>
</dbReference>
<dbReference type="PANTHER" id="PTHR35114:SF1">
    <property type="entry name" value="CYTOCHROME OXIDASE COMPLEX ASSEMBLY PROTEIN"/>
    <property type="match status" value="1"/>
</dbReference>
<protein>
    <submittedName>
        <fullName evidence="1">Uncharacterized protein</fullName>
    </submittedName>
</protein>
<sequence length="79" mass="9004">MAMVQCITSRFSAKTHSVLHLKVVCSGEDSLFGFLQQRDWDILIMEALVHVPSDDGPQQTLRIEISDFRPPLDYEPEKS</sequence>
<evidence type="ECO:0000313" key="2">
    <source>
        <dbReference type="Proteomes" id="UP001642260"/>
    </source>
</evidence>
<evidence type="ECO:0000313" key="1">
    <source>
        <dbReference type="EMBL" id="CAH8362575.1"/>
    </source>
</evidence>
<gene>
    <name evidence="1" type="ORF">ERUC_LOCUS28331</name>
</gene>
<organism evidence="1 2">
    <name type="scientific">Eruca vesicaria subsp. sativa</name>
    <name type="common">Garden rocket</name>
    <name type="synonym">Eruca sativa</name>
    <dbReference type="NCBI Taxonomy" id="29727"/>
    <lineage>
        <taxon>Eukaryota</taxon>
        <taxon>Viridiplantae</taxon>
        <taxon>Streptophyta</taxon>
        <taxon>Embryophyta</taxon>
        <taxon>Tracheophyta</taxon>
        <taxon>Spermatophyta</taxon>
        <taxon>Magnoliopsida</taxon>
        <taxon>eudicotyledons</taxon>
        <taxon>Gunneridae</taxon>
        <taxon>Pentapetalae</taxon>
        <taxon>rosids</taxon>
        <taxon>malvids</taxon>
        <taxon>Brassicales</taxon>
        <taxon>Brassicaceae</taxon>
        <taxon>Brassiceae</taxon>
        <taxon>Eruca</taxon>
    </lineage>
</organism>
<comment type="caution">
    <text evidence="1">The sequence shown here is derived from an EMBL/GenBank/DDBJ whole genome shotgun (WGS) entry which is preliminary data.</text>
</comment>
<dbReference type="EMBL" id="CAKOAT010335154">
    <property type="protein sequence ID" value="CAH8362575.1"/>
    <property type="molecule type" value="Genomic_DNA"/>
</dbReference>
<reference evidence="1 2" key="1">
    <citation type="submission" date="2022-03" db="EMBL/GenBank/DDBJ databases">
        <authorList>
            <person name="Macdonald S."/>
            <person name="Ahmed S."/>
            <person name="Newling K."/>
        </authorList>
    </citation>
    <scope>NUCLEOTIDE SEQUENCE [LARGE SCALE GENOMIC DNA]</scope>
</reference>
<name>A0ABC8KUS2_ERUVS</name>
<dbReference type="AlphaFoldDB" id="A0ABC8KUS2"/>
<dbReference type="Proteomes" id="UP001642260">
    <property type="component" value="Unassembled WGS sequence"/>
</dbReference>
<proteinExistence type="predicted"/>
<accession>A0ABC8KUS2</accession>